<organism evidence="3">
    <name type="scientific">Tanacetum cinerariifolium</name>
    <name type="common">Dalmatian daisy</name>
    <name type="synonym">Chrysanthemum cinerariifolium</name>
    <dbReference type="NCBI Taxonomy" id="118510"/>
    <lineage>
        <taxon>Eukaryota</taxon>
        <taxon>Viridiplantae</taxon>
        <taxon>Streptophyta</taxon>
        <taxon>Embryophyta</taxon>
        <taxon>Tracheophyta</taxon>
        <taxon>Spermatophyta</taxon>
        <taxon>Magnoliopsida</taxon>
        <taxon>eudicotyledons</taxon>
        <taxon>Gunneridae</taxon>
        <taxon>Pentapetalae</taxon>
        <taxon>asterids</taxon>
        <taxon>campanulids</taxon>
        <taxon>Asterales</taxon>
        <taxon>Asteraceae</taxon>
        <taxon>Asteroideae</taxon>
        <taxon>Anthemideae</taxon>
        <taxon>Anthemidinae</taxon>
        <taxon>Tanacetum</taxon>
    </lineage>
</organism>
<evidence type="ECO:0000259" key="2">
    <source>
        <dbReference type="Pfam" id="PF07727"/>
    </source>
</evidence>
<sequence>MGVQNKMDKEGVVTKNKARLVVKGYKQEDGINYDETFAPVARLEAIRFFLTYASYIRSYFLKGDIELHFVPTGLQLADIFTKPLAEPSFTRLVAELGMLNIAKQFNNGVALLESEDSSYKRLFDFLKKSVVFVALSKEPSAYYFQYLREFWFTTEADTSTNTITFSLSHLEKPLTFDHETFSTIIGLKSNEGFVDLPKKETVKAGLPTLGLFDEEKSSLSSAALINSSLVKPLQSLIPPFGEVNADDIADKSLVILPKKQVAETQHAKVTVATVDATKSLVASKLAEEQVNQPSTAETKKVLDIIMEEKEDARDHSLDIPIVEQLLDGLDKQNTTEKTASTEFQSLSGHLVHVNEEVSLLRYKFKDMESSIVQKALTKVLKTEIEASVSSKVSLGMQDAINDLITQTKHLSNYCLSVQNMHSQLQEVRTLLEVAVIVDDHAEGEKSQKETTLVIHQTANLKTTKDDTDYDEIEKEPLSKKFKIITSIPNIPTPTPLCFISPEHMMESVPQQESVQEFTDTLFQATSSSFLPALLKGLSPYRDPNKGKCVVVKEPVNILVPFMDEGGSDPKMPKMKSFVTLKGTLSQEDFMAQLKEMKRLADLKEREKKSEEELKKILNPTTIKA</sequence>
<accession>A0A699GSV0</accession>
<dbReference type="Pfam" id="PF07727">
    <property type="entry name" value="RVT_2"/>
    <property type="match status" value="1"/>
</dbReference>
<gene>
    <name evidence="3" type="ORF">Tci_128466</name>
</gene>
<proteinExistence type="predicted"/>
<keyword evidence="1" id="KW-0175">Coiled coil</keyword>
<reference evidence="3" key="1">
    <citation type="journal article" date="2019" name="Sci. Rep.">
        <title>Draft genome of Tanacetum cinerariifolium, the natural source of mosquito coil.</title>
        <authorList>
            <person name="Yamashiro T."/>
            <person name="Shiraishi A."/>
            <person name="Satake H."/>
            <person name="Nakayama K."/>
        </authorList>
    </citation>
    <scope>NUCLEOTIDE SEQUENCE</scope>
</reference>
<feature type="domain" description="Reverse transcriptase Ty1/copia-type" evidence="2">
    <location>
        <begin position="6"/>
        <end position="75"/>
    </location>
</feature>
<protein>
    <submittedName>
        <fullName evidence="3">Retrovirus-related Pol polyprotein from transposon TNT 1-94</fullName>
    </submittedName>
</protein>
<dbReference type="EMBL" id="BKCJ010027249">
    <property type="protein sequence ID" value="GEV56489.1"/>
    <property type="molecule type" value="Genomic_DNA"/>
</dbReference>
<dbReference type="AlphaFoldDB" id="A0A699GSV0"/>
<feature type="coiled-coil region" evidence="1">
    <location>
        <begin position="586"/>
        <end position="613"/>
    </location>
</feature>
<evidence type="ECO:0000256" key="1">
    <source>
        <dbReference type="SAM" id="Coils"/>
    </source>
</evidence>
<name>A0A699GSV0_TANCI</name>
<comment type="caution">
    <text evidence="3">The sequence shown here is derived from an EMBL/GenBank/DDBJ whole genome shotgun (WGS) entry which is preliminary data.</text>
</comment>
<dbReference type="InterPro" id="IPR013103">
    <property type="entry name" value="RVT_2"/>
</dbReference>
<evidence type="ECO:0000313" key="3">
    <source>
        <dbReference type="EMBL" id="GEV56489.1"/>
    </source>
</evidence>